<protein>
    <submittedName>
        <fullName evidence="3">Conjugative relaxase-like TrwC/TraI family protein</fullName>
    </submittedName>
    <submittedName>
        <fullName evidence="4">Multifunctional conjugation protein TraI</fullName>
    </submittedName>
</protein>
<organism evidence="4 5">
    <name type="scientific">Limimaricola soesokkakensis</name>
    <dbReference type="NCBI Taxonomy" id="1343159"/>
    <lineage>
        <taxon>Bacteria</taxon>
        <taxon>Pseudomonadati</taxon>
        <taxon>Pseudomonadota</taxon>
        <taxon>Alphaproteobacteria</taxon>
        <taxon>Rhodobacterales</taxon>
        <taxon>Paracoccaceae</taxon>
        <taxon>Limimaricola</taxon>
    </lineage>
</organism>
<name>A0A1X7A0Y3_9RHOB</name>
<dbReference type="RefSeq" id="WP_165761511.1">
    <property type="nucleotide sequence ID" value="NZ_FWFY01000013.1"/>
</dbReference>
<evidence type="ECO:0000313" key="6">
    <source>
        <dbReference type="Proteomes" id="UP000240624"/>
    </source>
</evidence>
<dbReference type="Proteomes" id="UP000240624">
    <property type="component" value="Unassembled WGS sequence"/>
</dbReference>
<dbReference type="Pfam" id="PF08751">
    <property type="entry name" value="TrwC"/>
    <property type="match status" value="1"/>
</dbReference>
<proteinExistence type="predicted"/>
<dbReference type="NCBIfam" id="NF041492">
    <property type="entry name" value="MobF"/>
    <property type="match status" value="1"/>
</dbReference>
<sequence>MDIRKDPAPGRSWEGHEVISCTRIHDVAYYLTSAEPADQEAAGQEAADRAPTTMPEATSRDRPNDDPCDGPGRWVMLHPAPPAPLLLMPGVPNILDGLRPGDPVAPGVLRDLVAGRDPATGRMAARRRRPAAGAPVPPSGGYDLQFSLPKSVSVLGLVGDVARPGLLAAIRAIHAQAISRALQWAFDLGLIASRSRGRHVPVQRVIGARFDHAASRAGDPQLHSHVVLSKSAVGRDGRLRQLDNYLLLTHAGAIAALARCEEVFLLHARLGLRTRPVGRSYELVGVPAPLLALFSKRRQAITARMAATGRSTAQERRAAQLAAYATRPGKTHGALRDAQAAWAAETAAQGWSAGALLQSVAQAMCPPLQETDAIARAAELLRLCAGHPPQSHAAADGFTVAFELLQHEAIGGEAVLDLVASCRQAPVSSKPVMLPGSQPGPGVAAPANAVREAGDERLADILARQPSPPPSPGPC</sequence>
<evidence type="ECO:0000313" key="4">
    <source>
        <dbReference type="EMBL" id="SLN67451.1"/>
    </source>
</evidence>
<gene>
    <name evidence="4" type="primary">traI</name>
    <name evidence="3" type="ORF">CLV79_11549</name>
    <name evidence="4" type="ORF">LOS8367_03372</name>
</gene>
<accession>A0A1X7A0Y3</accession>
<dbReference type="InterPro" id="IPR014862">
    <property type="entry name" value="TrwC"/>
</dbReference>
<reference evidence="3 6" key="2">
    <citation type="submission" date="2018-03" db="EMBL/GenBank/DDBJ databases">
        <title>Genomic Encyclopedia of Archaeal and Bacterial Type Strains, Phase II (KMG-II): from individual species to whole genera.</title>
        <authorList>
            <person name="Goeker M."/>
        </authorList>
    </citation>
    <scope>NUCLEOTIDE SEQUENCE [LARGE SCALE GENOMIC DNA]</scope>
    <source>
        <strain evidence="3 6">DSM 29956</strain>
    </source>
</reference>
<feature type="compositionally biased region" description="Low complexity" evidence="1">
    <location>
        <begin position="37"/>
        <end position="51"/>
    </location>
</feature>
<feature type="domain" description="TrwC relaxase" evidence="2">
    <location>
        <begin position="97"/>
        <end position="347"/>
    </location>
</feature>
<keyword evidence="6" id="KW-1185">Reference proteome</keyword>
<evidence type="ECO:0000259" key="2">
    <source>
        <dbReference type="Pfam" id="PF08751"/>
    </source>
</evidence>
<dbReference type="EMBL" id="PYGB01000015">
    <property type="protein sequence ID" value="PSK81581.1"/>
    <property type="molecule type" value="Genomic_DNA"/>
</dbReference>
<dbReference type="EMBL" id="FWFY01000013">
    <property type="protein sequence ID" value="SLN67451.1"/>
    <property type="molecule type" value="Genomic_DNA"/>
</dbReference>
<dbReference type="AlphaFoldDB" id="A0A1X7A0Y3"/>
<evidence type="ECO:0000313" key="3">
    <source>
        <dbReference type="EMBL" id="PSK81581.1"/>
    </source>
</evidence>
<feature type="region of interest" description="Disordered" evidence="1">
    <location>
        <begin position="119"/>
        <end position="138"/>
    </location>
</feature>
<evidence type="ECO:0000313" key="5">
    <source>
        <dbReference type="Proteomes" id="UP000193495"/>
    </source>
</evidence>
<evidence type="ECO:0000256" key="1">
    <source>
        <dbReference type="SAM" id="MobiDB-lite"/>
    </source>
</evidence>
<dbReference type="SUPFAM" id="SSF55464">
    <property type="entry name" value="Origin of replication-binding domain, RBD-like"/>
    <property type="match status" value="1"/>
</dbReference>
<feature type="region of interest" description="Disordered" evidence="1">
    <location>
        <begin position="37"/>
        <end position="72"/>
    </location>
</feature>
<dbReference type="Proteomes" id="UP000193495">
    <property type="component" value="Unassembled WGS sequence"/>
</dbReference>
<reference evidence="4 5" key="1">
    <citation type="submission" date="2017-03" db="EMBL/GenBank/DDBJ databases">
        <authorList>
            <person name="Afonso C.L."/>
            <person name="Miller P.J."/>
            <person name="Scott M.A."/>
            <person name="Spackman E."/>
            <person name="Goraichik I."/>
            <person name="Dimitrov K.M."/>
            <person name="Suarez D.L."/>
            <person name="Swayne D.E."/>
        </authorList>
    </citation>
    <scope>NUCLEOTIDE SEQUENCE [LARGE SCALE GENOMIC DNA]</scope>
    <source>
        <strain evidence="4 5">CECT 8367</strain>
    </source>
</reference>